<organism evidence="6 8">
    <name type="scientific">Aphanomyces stellatus</name>
    <dbReference type="NCBI Taxonomy" id="120398"/>
    <lineage>
        <taxon>Eukaryota</taxon>
        <taxon>Sar</taxon>
        <taxon>Stramenopiles</taxon>
        <taxon>Oomycota</taxon>
        <taxon>Saprolegniomycetes</taxon>
        <taxon>Saprolegniales</taxon>
        <taxon>Verrucalvaceae</taxon>
        <taxon>Aphanomyces</taxon>
    </lineage>
</organism>
<dbReference type="EMBL" id="CAADRA010006802">
    <property type="protein sequence ID" value="VFT97000.1"/>
    <property type="molecule type" value="Genomic_DNA"/>
</dbReference>
<reference evidence="6 8" key="1">
    <citation type="submission" date="2019-03" db="EMBL/GenBank/DDBJ databases">
        <authorList>
            <person name="Gaulin E."/>
            <person name="Dumas B."/>
        </authorList>
    </citation>
    <scope>NUCLEOTIDE SEQUENCE [LARGE SCALE GENOMIC DNA]</scope>
    <source>
        <strain evidence="6">CBS 568.67</strain>
    </source>
</reference>
<dbReference type="Gene3D" id="1.10.238.10">
    <property type="entry name" value="EF-hand"/>
    <property type="match status" value="1"/>
</dbReference>
<proteinExistence type="predicted"/>
<accession>A0A485KJ74</accession>
<dbReference type="SUPFAM" id="SSF47473">
    <property type="entry name" value="EF-hand"/>
    <property type="match status" value="1"/>
</dbReference>
<evidence type="ECO:0000313" key="8">
    <source>
        <dbReference type="Proteomes" id="UP000332933"/>
    </source>
</evidence>
<feature type="region of interest" description="Disordered" evidence="2">
    <location>
        <begin position="219"/>
        <end position="252"/>
    </location>
</feature>
<dbReference type="InterPro" id="IPR011992">
    <property type="entry name" value="EF-hand-dom_pair"/>
</dbReference>
<sequence length="482" mass="55427">MDKVSVWHGSYEMAILTSTRDVRAWLSCEVEVCEVHKPIYTLVFHVTSDNRDKFARNITTKDVAECVKNSLSNPNQFVSKSSAGIRSNEAITLWTTRRKTPAREDIIIWLLEHMVLIEQEGRDRNRFQVALMNEIGITNAEFKNKLKPSLTSASSDKASVRGSSHVDRLFAEEMPIFAAPVQEDNSDSEEELPGFSPKKHIAVLSQEFKEHQLACSDEDFEREDSLDAQNPNLAESAPSYRTPRQTQDQNSWSNDSWRLVLELKKSKQDIEKAQEQKRKQALVFKARKQQLLASASKLRTQSKFEKQTKKLVKEATNDAIEYHKVLTTVEKQAKKEYVKNLRDHEQTTRFLRTGQRQTWRKGAYLGPGPHPTSVYVEAPFENPFIYDVHGRKHDLNSSGEVFSQSLFDAAMKKIQREATKAGKHLFAYFKHYDADRSGTLEYEEFYRALLDISKNLTPDQAQELFRYFDCNHTGAIDYGEVC</sequence>
<dbReference type="EMBL" id="CAADRA010005057">
    <property type="protein sequence ID" value="VFT84916.1"/>
    <property type="molecule type" value="Genomic_DNA"/>
</dbReference>
<dbReference type="EMBL" id="VJMH01005036">
    <property type="protein sequence ID" value="KAF0701526.1"/>
    <property type="molecule type" value="Genomic_DNA"/>
</dbReference>
<name>A0A485KJ74_9STRA</name>
<feature type="domain" description="EF-hand" evidence="3">
    <location>
        <begin position="420"/>
        <end position="455"/>
    </location>
</feature>
<feature type="domain" description="EF-hand" evidence="3">
    <location>
        <begin position="456"/>
        <end position="482"/>
    </location>
</feature>
<dbReference type="OrthoDB" id="26525at2759"/>
<evidence type="ECO:0000313" key="7">
    <source>
        <dbReference type="EMBL" id="VFT97000.1"/>
    </source>
</evidence>
<evidence type="ECO:0000259" key="3">
    <source>
        <dbReference type="PROSITE" id="PS50222"/>
    </source>
</evidence>
<gene>
    <name evidence="6" type="primary">Aste57867_8023</name>
    <name evidence="7" type="synonym">Aste57867_20311</name>
    <name evidence="5" type="ORF">As57867_007993</name>
    <name evidence="4" type="ORF">As57867_020245</name>
    <name evidence="7" type="ORF">ASTE57867_20311</name>
    <name evidence="6" type="ORF">ASTE57867_8023</name>
</gene>
<dbReference type="PROSITE" id="PS50222">
    <property type="entry name" value="EF_HAND_2"/>
    <property type="match status" value="2"/>
</dbReference>
<dbReference type="Pfam" id="PF13499">
    <property type="entry name" value="EF-hand_7"/>
    <property type="match status" value="1"/>
</dbReference>
<evidence type="ECO:0000313" key="4">
    <source>
        <dbReference type="EMBL" id="KAF0688029.1"/>
    </source>
</evidence>
<keyword evidence="8" id="KW-1185">Reference proteome</keyword>
<evidence type="ECO:0000313" key="5">
    <source>
        <dbReference type="EMBL" id="KAF0701526.1"/>
    </source>
</evidence>
<evidence type="ECO:0000256" key="1">
    <source>
        <dbReference type="ARBA" id="ARBA00022837"/>
    </source>
</evidence>
<dbReference type="PROSITE" id="PS00018">
    <property type="entry name" value="EF_HAND_1"/>
    <property type="match status" value="2"/>
</dbReference>
<keyword evidence="1" id="KW-0106">Calcium</keyword>
<evidence type="ECO:0000256" key="2">
    <source>
        <dbReference type="SAM" id="MobiDB-lite"/>
    </source>
</evidence>
<reference evidence="4" key="2">
    <citation type="submission" date="2019-06" db="EMBL/GenBank/DDBJ databases">
        <title>Genomics analysis of Aphanomyces spp. identifies a new class of oomycete effector associated with host adaptation.</title>
        <authorList>
            <person name="Gaulin E."/>
        </authorList>
    </citation>
    <scope>NUCLEOTIDE SEQUENCE</scope>
    <source>
        <strain evidence="4">CBS 578.67</strain>
    </source>
</reference>
<dbReference type="CDD" id="cd00051">
    <property type="entry name" value="EFh"/>
    <property type="match status" value="1"/>
</dbReference>
<dbReference type="InterPro" id="IPR018247">
    <property type="entry name" value="EF_Hand_1_Ca_BS"/>
</dbReference>
<evidence type="ECO:0000313" key="6">
    <source>
        <dbReference type="EMBL" id="VFT84916.1"/>
    </source>
</evidence>
<protein>
    <submittedName>
        <fullName evidence="7">Aste57867_20311 protein</fullName>
    </submittedName>
    <submittedName>
        <fullName evidence="6">Aste57867_8023 protein</fullName>
    </submittedName>
</protein>
<dbReference type="InterPro" id="IPR002048">
    <property type="entry name" value="EF_hand_dom"/>
</dbReference>
<dbReference type="EMBL" id="VJMH01006779">
    <property type="protein sequence ID" value="KAF0688029.1"/>
    <property type="molecule type" value="Genomic_DNA"/>
</dbReference>
<feature type="compositionally biased region" description="Polar residues" evidence="2">
    <location>
        <begin position="242"/>
        <end position="252"/>
    </location>
</feature>
<dbReference type="Proteomes" id="UP000332933">
    <property type="component" value="Unassembled WGS sequence"/>
</dbReference>
<dbReference type="AlphaFoldDB" id="A0A485KJ74"/>
<dbReference type="GO" id="GO:0005509">
    <property type="term" value="F:calcium ion binding"/>
    <property type="evidence" value="ECO:0007669"/>
    <property type="project" value="InterPro"/>
</dbReference>